<sequence>MVRRLAFYLIVGFLFVVSKADTLVLQDSPEEVIKSSIDAFEKGDAVSLTNNFFSTVEIDLLGEENFYSKAQAQLLLKSFFEKNSPVKFTINHKGVKELTAFAIGVLQCKSNSYRVSMFMKTEKEKSRIHQLRIEPESEI</sequence>
<name>A0A7D3XWI2_9BACT</name>
<dbReference type="KEGG" id="ttz:FHG85_11000"/>
<reference evidence="1 2" key="1">
    <citation type="submission" date="2019-07" db="EMBL/GenBank/DDBJ databases">
        <title>Thalassofilum flectens gen. nov., sp. nov., a novel moderate thermophilic anaerobe from a shallow sea hot spring in Kunashir Island (Russia), representing a new family in the order Bacteroidales, and proposal of Thalassofilacea fam. nov.</title>
        <authorList>
            <person name="Kochetkova T.V."/>
            <person name="Podosokorskaya O.A."/>
            <person name="Novikov A."/>
            <person name="Elcheninov A.G."/>
            <person name="Toshchakov S.V."/>
            <person name="Kublanov I.V."/>
        </authorList>
    </citation>
    <scope>NUCLEOTIDE SEQUENCE [LARGE SCALE GENOMIC DNA]</scope>
    <source>
        <strain evidence="1 2">38-H</strain>
    </source>
</reference>
<protein>
    <submittedName>
        <fullName evidence="1">DUF4783 domain-containing protein</fullName>
    </submittedName>
</protein>
<gene>
    <name evidence="1" type="ORF">FHG85_11000</name>
</gene>
<dbReference type="Proteomes" id="UP000500961">
    <property type="component" value="Chromosome"/>
</dbReference>
<evidence type="ECO:0000313" key="1">
    <source>
        <dbReference type="EMBL" id="QKG80768.1"/>
    </source>
</evidence>
<dbReference type="Pfam" id="PF16022">
    <property type="entry name" value="DUF4783"/>
    <property type="match status" value="1"/>
</dbReference>
<accession>A0A7D3XWI2</accession>
<organism evidence="1 2">
    <name type="scientific">Tenuifilum thalassicum</name>
    <dbReference type="NCBI Taxonomy" id="2590900"/>
    <lineage>
        <taxon>Bacteria</taxon>
        <taxon>Pseudomonadati</taxon>
        <taxon>Bacteroidota</taxon>
        <taxon>Bacteroidia</taxon>
        <taxon>Bacteroidales</taxon>
        <taxon>Tenuifilaceae</taxon>
        <taxon>Tenuifilum</taxon>
    </lineage>
</organism>
<evidence type="ECO:0000313" key="2">
    <source>
        <dbReference type="Proteomes" id="UP000500961"/>
    </source>
</evidence>
<dbReference type="InterPro" id="IPR031977">
    <property type="entry name" value="DUF4783"/>
</dbReference>
<dbReference type="RefSeq" id="WP_173075848.1">
    <property type="nucleotide sequence ID" value="NZ_CP041345.1"/>
</dbReference>
<dbReference type="EMBL" id="CP041345">
    <property type="protein sequence ID" value="QKG80768.1"/>
    <property type="molecule type" value="Genomic_DNA"/>
</dbReference>
<proteinExistence type="predicted"/>
<keyword evidence="2" id="KW-1185">Reference proteome</keyword>
<dbReference type="AlphaFoldDB" id="A0A7D3XWI2"/>
<dbReference type="Gene3D" id="3.10.450.50">
    <property type="match status" value="1"/>
</dbReference>